<reference evidence="1 2" key="1">
    <citation type="submission" date="2024-01" db="EMBL/GenBank/DDBJ databases">
        <title>The genomes of 5 underutilized Papilionoideae crops provide insights into root nodulation and disease resistanc.</title>
        <authorList>
            <person name="Jiang F."/>
        </authorList>
    </citation>
    <scope>NUCLEOTIDE SEQUENCE [LARGE SCALE GENOMIC DNA]</scope>
    <source>
        <strain evidence="1">JINMINGXINNONG_FW02</strain>
        <tissue evidence="1">Leaves</tissue>
    </source>
</reference>
<name>A0AAN9NDK5_PHACN</name>
<evidence type="ECO:0000313" key="1">
    <source>
        <dbReference type="EMBL" id="KAK7367913.1"/>
    </source>
</evidence>
<evidence type="ECO:0000313" key="2">
    <source>
        <dbReference type="Proteomes" id="UP001374584"/>
    </source>
</evidence>
<dbReference type="AlphaFoldDB" id="A0AAN9NDK5"/>
<comment type="caution">
    <text evidence="1">The sequence shown here is derived from an EMBL/GenBank/DDBJ whole genome shotgun (WGS) entry which is preliminary data.</text>
</comment>
<keyword evidence="2" id="KW-1185">Reference proteome</keyword>
<protein>
    <submittedName>
        <fullName evidence="1">Uncharacterized protein</fullName>
    </submittedName>
</protein>
<sequence length="116" mass="13056">MTTRRGEAMGKMKLRLERSNPKGRVAWKSISFKVNMKRRFMLNWAVMKGSNPKGAKDNYQSEYGMMGDDGKGIEDGIAAKTIILPLSSLKEESLINVQEPKLTKEGTDINIKSYLT</sequence>
<dbReference type="EMBL" id="JAYMYR010000004">
    <property type="protein sequence ID" value="KAK7367913.1"/>
    <property type="molecule type" value="Genomic_DNA"/>
</dbReference>
<accession>A0AAN9NDK5</accession>
<gene>
    <name evidence="1" type="ORF">VNO80_09933</name>
</gene>
<organism evidence="1 2">
    <name type="scientific">Phaseolus coccineus</name>
    <name type="common">Scarlet runner bean</name>
    <name type="synonym">Phaseolus multiflorus</name>
    <dbReference type="NCBI Taxonomy" id="3886"/>
    <lineage>
        <taxon>Eukaryota</taxon>
        <taxon>Viridiplantae</taxon>
        <taxon>Streptophyta</taxon>
        <taxon>Embryophyta</taxon>
        <taxon>Tracheophyta</taxon>
        <taxon>Spermatophyta</taxon>
        <taxon>Magnoliopsida</taxon>
        <taxon>eudicotyledons</taxon>
        <taxon>Gunneridae</taxon>
        <taxon>Pentapetalae</taxon>
        <taxon>rosids</taxon>
        <taxon>fabids</taxon>
        <taxon>Fabales</taxon>
        <taxon>Fabaceae</taxon>
        <taxon>Papilionoideae</taxon>
        <taxon>50 kb inversion clade</taxon>
        <taxon>NPAAA clade</taxon>
        <taxon>indigoferoid/millettioid clade</taxon>
        <taxon>Phaseoleae</taxon>
        <taxon>Phaseolus</taxon>
    </lineage>
</organism>
<dbReference type="Proteomes" id="UP001374584">
    <property type="component" value="Unassembled WGS sequence"/>
</dbReference>
<proteinExistence type="predicted"/>